<proteinExistence type="predicted"/>
<dbReference type="EMBL" id="KI913114">
    <property type="protein sequence ID" value="ETV89555.1"/>
    <property type="molecule type" value="Genomic_DNA"/>
</dbReference>
<dbReference type="AlphaFoldDB" id="W4HC54"/>
<dbReference type="VEuPathDB" id="FungiDB:H257_00789"/>
<reference evidence="1" key="1">
    <citation type="submission" date="2013-12" db="EMBL/GenBank/DDBJ databases">
        <title>The Genome Sequence of Aphanomyces astaci APO3.</title>
        <authorList>
            <consortium name="The Broad Institute Genomics Platform"/>
            <person name="Russ C."/>
            <person name="Tyler B."/>
            <person name="van West P."/>
            <person name="Dieguez-Uribeondo J."/>
            <person name="Young S.K."/>
            <person name="Zeng Q."/>
            <person name="Gargeya S."/>
            <person name="Fitzgerald M."/>
            <person name="Abouelleil A."/>
            <person name="Alvarado L."/>
            <person name="Chapman S.B."/>
            <person name="Gainer-Dewar J."/>
            <person name="Goldberg J."/>
            <person name="Griggs A."/>
            <person name="Gujja S."/>
            <person name="Hansen M."/>
            <person name="Howarth C."/>
            <person name="Imamovic A."/>
            <person name="Ireland A."/>
            <person name="Larimer J."/>
            <person name="McCowan C."/>
            <person name="Murphy C."/>
            <person name="Pearson M."/>
            <person name="Poon T.W."/>
            <person name="Priest M."/>
            <person name="Roberts A."/>
            <person name="Saif S."/>
            <person name="Shea T."/>
            <person name="Sykes S."/>
            <person name="Wortman J."/>
            <person name="Nusbaum C."/>
            <person name="Birren B."/>
        </authorList>
    </citation>
    <scope>NUCLEOTIDE SEQUENCE [LARGE SCALE GENOMIC DNA]</scope>
    <source>
        <strain evidence="1">APO3</strain>
    </source>
</reference>
<name>W4HC54_APHAT</name>
<gene>
    <name evidence="1" type="ORF">H257_00789</name>
</gene>
<dbReference type="RefSeq" id="XP_009821955.1">
    <property type="nucleotide sequence ID" value="XM_009823653.1"/>
</dbReference>
<dbReference type="GeneID" id="20802785"/>
<sequence>MQSCSRSTPTREGMTGVPWDTRWLEHDRWTSTLRGTAHEGPFARPVAVSATGASLRRCTVSRTRTHGTACYHDRHTEESWWLPPASSSLPRCRLGTDALLASLRSPDEAFSS</sequence>
<accession>W4HC54</accession>
<organism evidence="1">
    <name type="scientific">Aphanomyces astaci</name>
    <name type="common">Crayfish plague agent</name>
    <dbReference type="NCBI Taxonomy" id="112090"/>
    <lineage>
        <taxon>Eukaryota</taxon>
        <taxon>Sar</taxon>
        <taxon>Stramenopiles</taxon>
        <taxon>Oomycota</taxon>
        <taxon>Saprolegniomycetes</taxon>
        <taxon>Saprolegniales</taxon>
        <taxon>Verrucalvaceae</taxon>
        <taxon>Aphanomyces</taxon>
    </lineage>
</organism>
<evidence type="ECO:0000313" key="1">
    <source>
        <dbReference type="EMBL" id="ETV89555.1"/>
    </source>
</evidence>
<protein>
    <submittedName>
        <fullName evidence="1">Uncharacterized protein</fullName>
    </submittedName>
</protein>